<dbReference type="Proteomes" id="UP001240150">
    <property type="component" value="Chromosome"/>
</dbReference>
<protein>
    <submittedName>
        <fullName evidence="2">Uncharacterized protein</fullName>
    </submittedName>
</protein>
<keyword evidence="1" id="KW-0732">Signal</keyword>
<sequence>MGGKLRWGRRIGVLAAAVAIAAVSAGQPASANAKRTQGFGPCYVAKGICLPRGTMTLETRSLGGHGNRLVSVDANFTYFGQIHNLWIDHDFYDSDGKRVYHIQGPKKFGDFSVAGQAWGFRGYYSAPRFGQHCATLFSQERDYVKTWKTVCNSIR</sequence>
<keyword evidence="3" id="KW-1185">Reference proteome</keyword>
<feature type="signal peptide" evidence="1">
    <location>
        <begin position="1"/>
        <end position="33"/>
    </location>
</feature>
<evidence type="ECO:0000313" key="3">
    <source>
        <dbReference type="Proteomes" id="UP001240150"/>
    </source>
</evidence>
<gene>
    <name evidence="2" type="ORF">ACTOB_004249</name>
</gene>
<evidence type="ECO:0000256" key="1">
    <source>
        <dbReference type="SAM" id="SignalP"/>
    </source>
</evidence>
<proteinExistence type="predicted"/>
<reference evidence="2 3" key="1">
    <citation type="submission" date="2023-06" db="EMBL/GenBank/DDBJ databases">
        <authorList>
            <person name="Yushchuk O."/>
            <person name="Binda E."/>
            <person name="Ruckert-Reed C."/>
            <person name="Fedorenko V."/>
            <person name="Kalinowski J."/>
            <person name="Marinelli F."/>
        </authorList>
    </citation>
    <scope>NUCLEOTIDE SEQUENCE [LARGE SCALE GENOMIC DNA]</scope>
    <source>
        <strain evidence="2 3">NRRL 3884</strain>
    </source>
</reference>
<feature type="chain" id="PRO_5046644710" evidence="1">
    <location>
        <begin position="34"/>
        <end position="155"/>
    </location>
</feature>
<evidence type="ECO:0000313" key="2">
    <source>
        <dbReference type="EMBL" id="WIN00536.1"/>
    </source>
</evidence>
<dbReference type="RefSeq" id="WP_284922065.1">
    <property type="nucleotide sequence ID" value="NZ_CP126980.1"/>
</dbReference>
<name>A0ABY8WUB1_9ACTN</name>
<accession>A0ABY8WUB1</accession>
<organism evidence="2 3">
    <name type="scientific">Actinoplanes oblitus</name>
    <dbReference type="NCBI Taxonomy" id="3040509"/>
    <lineage>
        <taxon>Bacteria</taxon>
        <taxon>Bacillati</taxon>
        <taxon>Actinomycetota</taxon>
        <taxon>Actinomycetes</taxon>
        <taxon>Micromonosporales</taxon>
        <taxon>Micromonosporaceae</taxon>
        <taxon>Actinoplanes</taxon>
    </lineage>
</organism>
<dbReference type="EMBL" id="CP126980">
    <property type="protein sequence ID" value="WIN00536.1"/>
    <property type="molecule type" value="Genomic_DNA"/>
</dbReference>